<keyword evidence="3" id="KW-1185">Reference proteome</keyword>
<evidence type="ECO:0000313" key="3">
    <source>
        <dbReference type="Proteomes" id="UP000324133"/>
    </source>
</evidence>
<reference evidence="2 3" key="1">
    <citation type="submission" date="2019-07" db="EMBL/GenBank/DDBJ databases">
        <title>Rufibacter sp. nov., isolated from lake sediment.</title>
        <authorList>
            <person name="Qu J.-H."/>
        </authorList>
    </citation>
    <scope>NUCLEOTIDE SEQUENCE [LARGE SCALE GENOMIC DNA]</scope>
    <source>
        <strain evidence="2 3">NBS58-1</strain>
    </source>
</reference>
<protein>
    <submittedName>
        <fullName evidence="2">Gluconate 2-dehydrogenase subunit 3 family protein</fullName>
    </submittedName>
</protein>
<dbReference type="OrthoDB" id="6385145at2"/>
<dbReference type="Proteomes" id="UP000324133">
    <property type="component" value="Unassembled WGS sequence"/>
</dbReference>
<feature type="signal peptide" evidence="1">
    <location>
        <begin position="1"/>
        <end position="20"/>
    </location>
</feature>
<gene>
    <name evidence="2" type="ORF">FOA19_20970</name>
</gene>
<evidence type="ECO:0000313" key="2">
    <source>
        <dbReference type="EMBL" id="KAA3436850.1"/>
    </source>
</evidence>
<accession>A0A5B6TB80</accession>
<evidence type="ECO:0000256" key="1">
    <source>
        <dbReference type="SAM" id="SignalP"/>
    </source>
</evidence>
<dbReference type="RefSeq" id="WP_149092789.1">
    <property type="nucleotide sequence ID" value="NZ_VKKY01000003.1"/>
</dbReference>
<dbReference type="Pfam" id="PF13618">
    <property type="entry name" value="Gluconate_2-dh3"/>
    <property type="match status" value="1"/>
</dbReference>
<sequence>MNRRTVVKGLLLFTGGLVLAPSCVMETSKASIRLKNLDISGEDEKLLGEVVETILPTTDTPGGRTLGLHRFTLKMVDDLRGEKDQKAFTDGLDAFKKLAKKELGSSFMEASPQKRQELIAAVNAGKAPQDVLAFYKLLKDHTITGYLNSELVMTKLRVYELVPGRYNPYFPVKTKQQS</sequence>
<comment type="caution">
    <text evidence="2">The sequence shown here is derived from an EMBL/GenBank/DDBJ whole genome shotgun (WGS) entry which is preliminary data.</text>
</comment>
<proteinExistence type="predicted"/>
<feature type="chain" id="PRO_5023125911" evidence="1">
    <location>
        <begin position="21"/>
        <end position="178"/>
    </location>
</feature>
<dbReference type="EMBL" id="VKKY01000003">
    <property type="protein sequence ID" value="KAA3436850.1"/>
    <property type="molecule type" value="Genomic_DNA"/>
</dbReference>
<organism evidence="2 3">
    <name type="scientific">Rufibacter hautae</name>
    <dbReference type="NCBI Taxonomy" id="2595005"/>
    <lineage>
        <taxon>Bacteria</taxon>
        <taxon>Pseudomonadati</taxon>
        <taxon>Bacteroidota</taxon>
        <taxon>Cytophagia</taxon>
        <taxon>Cytophagales</taxon>
        <taxon>Hymenobacteraceae</taxon>
        <taxon>Rufibacter</taxon>
    </lineage>
</organism>
<dbReference type="AlphaFoldDB" id="A0A5B6TB80"/>
<keyword evidence="1" id="KW-0732">Signal</keyword>
<dbReference type="InterPro" id="IPR027056">
    <property type="entry name" value="Gluconate_2DH_su3"/>
</dbReference>
<name>A0A5B6TB80_9BACT</name>